<name>A0ABV6DYS4_9ACTN</name>
<comment type="similarity">
    <text evidence="1">Belongs to the GHMP kinase family. GalK subfamily.</text>
</comment>
<dbReference type="InterPro" id="IPR000705">
    <property type="entry name" value="Galactokinase"/>
</dbReference>
<evidence type="ECO:0000256" key="2">
    <source>
        <dbReference type="ARBA" id="ARBA00022679"/>
    </source>
</evidence>
<evidence type="ECO:0000256" key="7">
    <source>
        <dbReference type="NCBIfam" id="TIGR00131"/>
    </source>
</evidence>
<keyword evidence="2 11" id="KW-0808">Transferase</keyword>
<keyword evidence="4" id="KW-0418">Kinase</keyword>
<keyword evidence="6" id="KW-0299">Galactose metabolism</keyword>
<evidence type="ECO:0000259" key="9">
    <source>
        <dbReference type="Pfam" id="PF08544"/>
    </source>
</evidence>
<dbReference type="Pfam" id="PF08544">
    <property type="entry name" value="GHMP_kinases_C"/>
    <property type="match status" value="1"/>
</dbReference>
<dbReference type="EMBL" id="JBHLXH010000001">
    <property type="protein sequence ID" value="MFC0221874.1"/>
    <property type="molecule type" value="Genomic_DNA"/>
</dbReference>
<dbReference type="Pfam" id="PF10509">
    <property type="entry name" value="GalKase_gal_bdg"/>
    <property type="match status" value="1"/>
</dbReference>
<keyword evidence="12" id="KW-1185">Reference proteome</keyword>
<accession>A0ABV6DYS4</accession>
<dbReference type="SUPFAM" id="SSF55060">
    <property type="entry name" value="GHMP Kinase, C-terminal domain"/>
    <property type="match status" value="1"/>
</dbReference>
<keyword evidence="5" id="KW-0067">ATP-binding</keyword>
<dbReference type="PANTHER" id="PTHR10457">
    <property type="entry name" value="MEVALONATE KINASE/GALACTOKINASE"/>
    <property type="match status" value="1"/>
</dbReference>
<dbReference type="InterPro" id="IPR014721">
    <property type="entry name" value="Ribsml_uS5_D2-typ_fold_subgr"/>
</dbReference>
<sequence>MTRSFAPGRINLIGEHTDYNDGFVLPMALVHGCTASVEDASSGWTVASAQTSDDVVVEPAGLAGRADVPEWATYVLGALWLLHDDGVDVPALRISVDSDVPTGAGLSSSAALVCSVVSALDAHLGLGLDAAGLLELSRRVENDAVGAPTGGMDQLVSLRGEAGHALFCDMRDLTSQPVPFDPSVAGLTLLVVDTRAPHRLVDGEYAARRRGCEEAARLLGVDALRDVTADDLDTALARLDDEELQRYTRHVVTEDARVLAAVEVLRAGRLAELGPLFTASHASMRDDFRITVPEVDAAVESLLAAGAVGARMTGGGFGGCVIALVPADAVDAAGEAVRAAFADAGFGEPAVFTATAEAGARLLD</sequence>
<evidence type="ECO:0000313" key="12">
    <source>
        <dbReference type="Proteomes" id="UP001589698"/>
    </source>
</evidence>
<feature type="domain" description="GHMP kinase N-terminal" evidence="8">
    <location>
        <begin position="74"/>
        <end position="160"/>
    </location>
</feature>
<dbReference type="PANTHER" id="PTHR10457:SF7">
    <property type="entry name" value="GALACTOKINASE-RELATED"/>
    <property type="match status" value="1"/>
</dbReference>
<organism evidence="11 12">
    <name type="scientific">Nocardioides zeicaulis</name>
    <dbReference type="NCBI Taxonomy" id="1776857"/>
    <lineage>
        <taxon>Bacteria</taxon>
        <taxon>Bacillati</taxon>
        <taxon>Actinomycetota</taxon>
        <taxon>Actinomycetes</taxon>
        <taxon>Propionibacteriales</taxon>
        <taxon>Nocardioidaceae</taxon>
        <taxon>Nocardioides</taxon>
    </lineage>
</organism>
<dbReference type="InterPro" id="IPR006204">
    <property type="entry name" value="GHMP_kinase_N_dom"/>
</dbReference>
<protein>
    <recommendedName>
        <fullName evidence="7">Galactokinase</fullName>
        <ecNumber evidence="7">2.7.1.6</ecNumber>
    </recommendedName>
</protein>
<dbReference type="PRINTS" id="PR00473">
    <property type="entry name" value="GALCTOKINASE"/>
</dbReference>
<dbReference type="GO" id="GO:0004335">
    <property type="term" value="F:galactokinase activity"/>
    <property type="evidence" value="ECO:0007669"/>
    <property type="project" value="UniProtKB-EC"/>
</dbReference>
<evidence type="ECO:0000256" key="5">
    <source>
        <dbReference type="ARBA" id="ARBA00022840"/>
    </source>
</evidence>
<dbReference type="Proteomes" id="UP001589698">
    <property type="component" value="Unassembled WGS sequence"/>
</dbReference>
<keyword evidence="3" id="KW-0547">Nucleotide-binding</keyword>
<dbReference type="PRINTS" id="PR00959">
    <property type="entry name" value="MEVGALKINASE"/>
</dbReference>
<dbReference type="PROSITE" id="PS00106">
    <property type="entry name" value="GALACTOKINASE"/>
    <property type="match status" value="1"/>
</dbReference>
<dbReference type="Gene3D" id="3.30.70.890">
    <property type="entry name" value="GHMP kinase, C-terminal domain"/>
    <property type="match status" value="1"/>
</dbReference>
<dbReference type="InterPro" id="IPR020568">
    <property type="entry name" value="Ribosomal_Su5_D2-typ_SF"/>
</dbReference>
<dbReference type="PROSITE" id="PS00627">
    <property type="entry name" value="GHMP_KINASES_ATP"/>
    <property type="match status" value="1"/>
</dbReference>
<dbReference type="Pfam" id="PF00288">
    <property type="entry name" value="GHMP_kinases_N"/>
    <property type="match status" value="1"/>
</dbReference>
<evidence type="ECO:0000256" key="4">
    <source>
        <dbReference type="ARBA" id="ARBA00022777"/>
    </source>
</evidence>
<dbReference type="SUPFAM" id="SSF54211">
    <property type="entry name" value="Ribosomal protein S5 domain 2-like"/>
    <property type="match status" value="1"/>
</dbReference>
<proteinExistence type="inferred from homology"/>
<dbReference type="InterPro" id="IPR013750">
    <property type="entry name" value="GHMP_kinase_C_dom"/>
</dbReference>
<comment type="caution">
    <text evidence="11">The sequence shown here is derived from an EMBL/GenBank/DDBJ whole genome shotgun (WGS) entry which is preliminary data.</text>
</comment>
<dbReference type="InterPro" id="IPR036554">
    <property type="entry name" value="GHMP_kinase_C_sf"/>
</dbReference>
<dbReference type="InterPro" id="IPR006206">
    <property type="entry name" value="Mevalonate/galactokinase"/>
</dbReference>
<feature type="domain" description="GHMP kinase C-terminal" evidence="9">
    <location>
        <begin position="262"/>
        <end position="342"/>
    </location>
</feature>
<dbReference type="RefSeq" id="WP_378517541.1">
    <property type="nucleotide sequence ID" value="NZ_CBCSDI010000007.1"/>
</dbReference>
<dbReference type="InterPro" id="IPR019741">
    <property type="entry name" value="Galactokinase_CS"/>
</dbReference>
<dbReference type="InterPro" id="IPR006203">
    <property type="entry name" value="GHMP_knse_ATP-bd_CS"/>
</dbReference>
<feature type="domain" description="Galactokinase N-terminal" evidence="10">
    <location>
        <begin position="5"/>
        <end position="37"/>
    </location>
</feature>
<evidence type="ECO:0000256" key="1">
    <source>
        <dbReference type="ARBA" id="ARBA00006566"/>
    </source>
</evidence>
<evidence type="ECO:0000313" key="11">
    <source>
        <dbReference type="EMBL" id="MFC0221874.1"/>
    </source>
</evidence>
<evidence type="ECO:0000256" key="6">
    <source>
        <dbReference type="ARBA" id="ARBA00023144"/>
    </source>
</evidence>
<dbReference type="PIRSF" id="PIRSF000530">
    <property type="entry name" value="Galactokinase"/>
    <property type="match status" value="1"/>
</dbReference>
<dbReference type="Gene3D" id="3.30.230.10">
    <property type="match status" value="1"/>
</dbReference>
<evidence type="ECO:0000256" key="3">
    <source>
        <dbReference type="ARBA" id="ARBA00022741"/>
    </source>
</evidence>
<evidence type="ECO:0000259" key="10">
    <source>
        <dbReference type="Pfam" id="PF10509"/>
    </source>
</evidence>
<evidence type="ECO:0000259" key="8">
    <source>
        <dbReference type="Pfam" id="PF00288"/>
    </source>
</evidence>
<keyword evidence="6" id="KW-0119">Carbohydrate metabolism</keyword>
<dbReference type="EC" id="2.7.1.6" evidence="7"/>
<dbReference type="NCBIfam" id="TIGR00131">
    <property type="entry name" value="gal_kin"/>
    <property type="match status" value="1"/>
</dbReference>
<reference evidence="11 12" key="1">
    <citation type="submission" date="2024-09" db="EMBL/GenBank/DDBJ databases">
        <authorList>
            <person name="Sun Q."/>
            <person name="Mori K."/>
        </authorList>
    </citation>
    <scope>NUCLEOTIDE SEQUENCE [LARGE SCALE GENOMIC DNA]</scope>
    <source>
        <strain evidence="11 12">CCM 8654</strain>
    </source>
</reference>
<gene>
    <name evidence="11" type="primary">galK</name>
    <name evidence="11" type="ORF">ACFFJG_05230</name>
</gene>
<dbReference type="InterPro" id="IPR019539">
    <property type="entry name" value="GalKase_N"/>
</dbReference>